<dbReference type="AlphaFoldDB" id="A0A822XKG1"/>
<sequence length="262" mass="29146">MEDLKSLRLVVREEESPREELDDVSILAISLDGRQGNDALDGDGVLANTDVIVETPITVSEQLLMDLVAGERVDAPIVCDLGHEQDPSLVDHLTATINEDIPRIQLSSVDIQVKCPNHPEVIAELTQVEVDDLDLQAGDLNLIAELKIVRQEMIDCYGREDMVRIGFAMFDPIVVQGVRRQEQFTVSRSIPDTVSLVIQKGWLPSVEFPLVVMSASLNTMAGLMNSIMSQSVESLSWSLFARWLKTCVSFIAMGFRMEHIKE</sequence>
<proteinExistence type="predicted"/>
<comment type="caution">
    <text evidence="1">The sequence shown here is derived from an EMBL/GenBank/DDBJ whole genome shotgun (WGS) entry which is preliminary data.</text>
</comment>
<dbReference type="Proteomes" id="UP000607653">
    <property type="component" value="Unassembled WGS sequence"/>
</dbReference>
<evidence type="ECO:0000313" key="1">
    <source>
        <dbReference type="EMBL" id="DAD20203.1"/>
    </source>
</evidence>
<accession>A0A822XKG1</accession>
<evidence type="ECO:0000313" key="2">
    <source>
        <dbReference type="Proteomes" id="UP000607653"/>
    </source>
</evidence>
<dbReference type="EMBL" id="DUZY01000001">
    <property type="protein sequence ID" value="DAD20203.1"/>
    <property type="molecule type" value="Genomic_DNA"/>
</dbReference>
<reference evidence="1 2" key="1">
    <citation type="journal article" date="2020" name="Mol. Biol. Evol.">
        <title>Distinct Expression and Methylation Patterns for Genes with Different Fates following a Single Whole-Genome Duplication in Flowering Plants.</title>
        <authorList>
            <person name="Shi T."/>
            <person name="Rahmani R.S."/>
            <person name="Gugger P.F."/>
            <person name="Wang M."/>
            <person name="Li H."/>
            <person name="Zhang Y."/>
            <person name="Li Z."/>
            <person name="Wang Q."/>
            <person name="Van de Peer Y."/>
            <person name="Marchal K."/>
            <person name="Chen J."/>
        </authorList>
    </citation>
    <scope>NUCLEOTIDE SEQUENCE [LARGE SCALE GENOMIC DNA]</scope>
    <source>
        <tissue evidence="1">Leaf</tissue>
    </source>
</reference>
<name>A0A822XKG1_NELNU</name>
<organism evidence="1 2">
    <name type="scientific">Nelumbo nucifera</name>
    <name type="common">Sacred lotus</name>
    <dbReference type="NCBI Taxonomy" id="4432"/>
    <lineage>
        <taxon>Eukaryota</taxon>
        <taxon>Viridiplantae</taxon>
        <taxon>Streptophyta</taxon>
        <taxon>Embryophyta</taxon>
        <taxon>Tracheophyta</taxon>
        <taxon>Spermatophyta</taxon>
        <taxon>Magnoliopsida</taxon>
        <taxon>Proteales</taxon>
        <taxon>Nelumbonaceae</taxon>
        <taxon>Nelumbo</taxon>
    </lineage>
</organism>
<gene>
    <name evidence="1" type="ORF">HUJ06_021666</name>
</gene>
<protein>
    <submittedName>
        <fullName evidence="1">Uncharacterized protein</fullName>
    </submittedName>
</protein>
<keyword evidence="2" id="KW-1185">Reference proteome</keyword>